<dbReference type="CDD" id="cd19097">
    <property type="entry name" value="AKR_unchar"/>
    <property type="match status" value="1"/>
</dbReference>
<dbReference type="Gene3D" id="3.20.20.100">
    <property type="entry name" value="NADP-dependent oxidoreductase domain"/>
    <property type="match status" value="1"/>
</dbReference>
<dbReference type="SUPFAM" id="SSF51430">
    <property type="entry name" value="NAD(P)-linked oxidoreductase"/>
    <property type="match status" value="1"/>
</dbReference>
<accession>A0A7M1S7B7</accession>
<dbReference type="Proteomes" id="UP000595074">
    <property type="component" value="Chromosome"/>
</dbReference>
<dbReference type="EMBL" id="CP063164">
    <property type="protein sequence ID" value="QOR62609.1"/>
    <property type="molecule type" value="Genomic_DNA"/>
</dbReference>
<keyword evidence="3" id="KW-1185">Reference proteome</keyword>
<name>A0A7M1S7B7_9BACT</name>
<dbReference type="Pfam" id="PF00248">
    <property type="entry name" value="Aldo_ket_red"/>
    <property type="match status" value="1"/>
</dbReference>
<dbReference type="RefSeq" id="WP_197549427.1">
    <property type="nucleotide sequence ID" value="NZ_CP063164.1"/>
</dbReference>
<evidence type="ECO:0000313" key="3">
    <source>
        <dbReference type="Proteomes" id="UP000595074"/>
    </source>
</evidence>
<organism evidence="2 3">
    <name type="scientific">Sulfurovum indicum</name>
    <dbReference type="NCBI Taxonomy" id="2779528"/>
    <lineage>
        <taxon>Bacteria</taxon>
        <taxon>Pseudomonadati</taxon>
        <taxon>Campylobacterota</taxon>
        <taxon>Epsilonproteobacteria</taxon>
        <taxon>Campylobacterales</taxon>
        <taxon>Sulfurovaceae</taxon>
        <taxon>Sulfurovum</taxon>
    </lineage>
</organism>
<evidence type="ECO:0000313" key="2">
    <source>
        <dbReference type="EMBL" id="QOR62609.1"/>
    </source>
</evidence>
<dbReference type="InterPro" id="IPR023210">
    <property type="entry name" value="NADP_OxRdtase_dom"/>
</dbReference>
<dbReference type="InterPro" id="IPR053135">
    <property type="entry name" value="AKR2_Oxidoreductase"/>
</dbReference>
<dbReference type="PANTHER" id="PTHR43312">
    <property type="entry name" value="D-THREO-ALDOSE 1-DEHYDROGENASE"/>
    <property type="match status" value="1"/>
</dbReference>
<protein>
    <submittedName>
        <fullName evidence="2">Aldo/keto reductase</fullName>
    </submittedName>
</protein>
<feature type="domain" description="NADP-dependent oxidoreductase" evidence="1">
    <location>
        <begin position="13"/>
        <end position="277"/>
    </location>
</feature>
<sequence length="301" mass="33865">MKKIDFKGQKLSKLSFGTVQLGLDYGISNIVGKPTQDMADDIIAYLVNEGINCFDTAVAYGNSEEVLGHAIAEKSTVNLVSKVKSDLFTDNIVEIVSGSLKRLKTDKLFGLLLHDGDLLYSWDKKKDATVTLLQEQELIRYFGVSIYTSDEFDKAIENSTVDIIQLPFNLFDQRAIRDNWFKRAKEANKLIFIRSVFLQGLFFMDIDQLTGNLAEAGPYLKEMHTIRSNLNLSVSEFALAYVDSIATDAIILFGCDTLEQAKENIRSYNNLLTIDQATLNMIYDSFSDISGFITNPGQWRL</sequence>
<dbReference type="InterPro" id="IPR036812">
    <property type="entry name" value="NAD(P)_OxRdtase_dom_sf"/>
</dbReference>
<evidence type="ECO:0000259" key="1">
    <source>
        <dbReference type="Pfam" id="PF00248"/>
    </source>
</evidence>
<proteinExistence type="predicted"/>
<dbReference type="KEGG" id="sinu:IMZ28_03830"/>
<reference evidence="2 3" key="1">
    <citation type="submission" date="2020-10" db="EMBL/GenBank/DDBJ databases">
        <title>The genome of sulfurovum sp.</title>
        <authorList>
            <person name="Xie S."/>
            <person name="Shao Z."/>
            <person name="Jiang L."/>
        </authorList>
    </citation>
    <scope>NUCLEOTIDE SEQUENCE [LARGE SCALE GENOMIC DNA]</scope>
    <source>
        <strain evidence="2 3">ST-419</strain>
    </source>
</reference>
<gene>
    <name evidence="2" type="ORF">IMZ28_03830</name>
</gene>
<dbReference type="AlphaFoldDB" id="A0A7M1S7B7"/>
<dbReference type="PANTHER" id="PTHR43312:SF1">
    <property type="entry name" value="NADP-DEPENDENT OXIDOREDUCTASE DOMAIN-CONTAINING PROTEIN"/>
    <property type="match status" value="1"/>
</dbReference>